<reference evidence="2" key="1">
    <citation type="submission" date="2024-10" db="UniProtKB">
        <authorList>
            <consortium name="RefSeq"/>
        </authorList>
    </citation>
    <scope>NUCLEOTIDE SEQUENCE [LARGE SCALE GENOMIC DNA]</scope>
    <source>
        <strain evidence="2">cv. Zhongzhi No. 13</strain>
    </source>
</reference>
<keyword evidence="2" id="KW-1185">Reference proteome</keyword>
<dbReference type="InParanoid" id="A0A6I9STY4"/>
<evidence type="ECO:0000313" key="3">
    <source>
        <dbReference type="RefSeq" id="XP_011072820.1"/>
    </source>
</evidence>
<proteinExistence type="predicted"/>
<dbReference type="Gramene" id="SIN_1017892.t">
    <property type="protein sequence ID" value="SIN_1017892.t.cds1"/>
    <property type="gene ID" value="SIN_1017892"/>
</dbReference>
<feature type="compositionally biased region" description="Polar residues" evidence="1">
    <location>
        <begin position="203"/>
        <end position="212"/>
    </location>
</feature>
<protein>
    <submittedName>
        <fullName evidence="3">Uncharacterized protein LOC105157957</fullName>
    </submittedName>
</protein>
<feature type="compositionally biased region" description="Basic residues" evidence="1">
    <location>
        <begin position="87"/>
        <end position="109"/>
    </location>
</feature>
<dbReference type="Proteomes" id="UP000504604">
    <property type="component" value="Linkage group LG1"/>
</dbReference>
<name>A0A6I9STY4_SESIN</name>
<dbReference type="AlphaFoldDB" id="A0A6I9STY4"/>
<feature type="compositionally biased region" description="Polar residues" evidence="1">
    <location>
        <begin position="60"/>
        <end position="72"/>
    </location>
</feature>
<evidence type="ECO:0000256" key="1">
    <source>
        <dbReference type="SAM" id="MobiDB-lite"/>
    </source>
</evidence>
<feature type="compositionally biased region" description="Basic residues" evidence="1">
    <location>
        <begin position="163"/>
        <end position="175"/>
    </location>
</feature>
<dbReference type="OrthoDB" id="1920267at2759"/>
<feature type="region of interest" description="Disordered" evidence="1">
    <location>
        <begin position="153"/>
        <end position="230"/>
    </location>
</feature>
<feature type="compositionally biased region" description="Basic and acidic residues" evidence="1">
    <location>
        <begin position="1"/>
        <end position="40"/>
    </location>
</feature>
<gene>
    <name evidence="3" type="primary">LOC105157957</name>
</gene>
<sequence length="422" mass="46678">MNHDEKFQQRWEFRRKGDEGDSSTDDSKTSGERVDKKHNLVNDLVLPENDEISDAPVRLQHSNPDTNNSVHFQSAEAAPKKVESSKKKNTQPKKPKKLPVVKKNIKNKKSLSLNAKETAMLDDLKAFSASLIHELEVAREGVSQQMWQEMRKLVASRPTPAPVKKKGRSSQKKKVQQPQNRIQPDVKTQKRSRQSSKTSKKSNLTSDVNNFSKAVESNEPHKGDETKPLPTKTQIVLSTDSDPVASAPFLTLPAVLPKPQLQNQRNGISLNDHINASMPRNVLGSETEVGKLMDARNSYHGFPAFQPAEKHGNFPQISCRTVGFLAQNSSQTATSGIGFPVPLHQGLGISSNISSQTYPENSFRDKTKVGLGRSTGALMFPGGIPALPQYVFTNSISSTVHHKTDGEFASSRNKQQVDTDNY</sequence>
<organism evidence="2 3">
    <name type="scientific">Sesamum indicum</name>
    <name type="common">Oriental sesame</name>
    <name type="synonym">Sesamum orientale</name>
    <dbReference type="NCBI Taxonomy" id="4182"/>
    <lineage>
        <taxon>Eukaryota</taxon>
        <taxon>Viridiplantae</taxon>
        <taxon>Streptophyta</taxon>
        <taxon>Embryophyta</taxon>
        <taxon>Tracheophyta</taxon>
        <taxon>Spermatophyta</taxon>
        <taxon>Magnoliopsida</taxon>
        <taxon>eudicotyledons</taxon>
        <taxon>Gunneridae</taxon>
        <taxon>Pentapetalae</taxon>
        <taxon>asterids</taxon>
        <taxon>lamiids</taxon>
        <taxon>Lamiales</taxon>
        <taxon>Pedaliaceae</taxon>
        <taxon>Sesamum</taxon>
    </lineage>
</organism>
<dbReference type="GeneID" id="105157957"/>
<evidence type="ECO:0000313" key="2">
    <source>
        <dbReference type="Proteomes" id="UP000504604"/>
    </source>
</evidence>
<feature type="region of interest" description="Disordered" evidence="1">
    <location>
        <begin position="1"/>
        <end position="110"/>
    </location>
</feature>
<feature type="compositionally biased region" description="Basic and acidic residues" evidence="1">
    <location>
        <begin position="216"/>
        <end position="227"/>
    </location>
</feature>
<reference evidence="3" key="2">
    <citation type="submission" date="2025-08" db="UniProtKB">
        <authorList>
            <consortium name="RefSeq"/>
        </authorList>
    </citation>
    <scope>IDENTIFICATION</scope>
</reference>
<accession>A0A6I9STY4</accession>
<dbReference type="KEGG" id="sind:105157957"/>
<dbReference type="RefSeq" id="XP_011072820.1">
    <property type="nucleotide sequence ID" value="XM_011074518.2"/>
</dbReference>
<feature type="compositionally biased region" description="Basic residues" evidence="1">
    <location>
        <begin position="189"/>
        <end position="200"/>
    </location>
</feature>